<reference evidence="2" key="1">
    <citation type="submission" date="2022-11" db="UniProtKB">
        <authorList>
            <consortium name="WormBaseParasite"/>
        </authorList>
    </citation>
    <scope>IDENTIFICATION</scope>
</reference>
<dbReference type="Proteomes" id="UP000887580">
    <property type="component" value="Unplaced"/>
</dbReference>
<proteinExistence type="predicted"/>
<dbReference type="WBParaSite" id="PS1159_v2.g17847.t1">
    <property type="protein sequence ID" value="PS1159_v2.g17847.t1"/>
    <property type="gene ID" value="PS1159_v2.g17847"/>
</dbReference>
<sequence>MKNENTLPLPLETVSFSISSNSDQFLNSPTSSTNIPLSMTCKETKESSKKCIKRIPNKGPNISPTFEGLGGEYGWIARGDREPEEKRLPFTKPTIKQVVSAIPFIFRYSVFWLKYIRQKEKLFINTFQPLKHRPYYGVPCGGIGAGSIGRDFRGAFCKFSLRPGFVEQHVNAVKANQFILNLSRNGKTLKQTVLSCAYNSGEAPLSTWDFTFPSENVAYRGLYPRSWTRFDLPEYGITVISRQITPIIPNNYKDSSLPSTVFVFEVYNNSDEEIDATIIFTWRNGTGNQRFCNEGECKTSKFIKNEKIHGAILDHTIDKMQIYYGISALKTKENLPTICTGFNPNGNGSNFWMQLNENQGKLNNEKIDADNSSSAIAVSLTTHLKTKEKRDLEFALTWHMPTVSFGTKQRTFNRWYTRFFGTDPTAVKDIAEHALTNYKKWEECIDEWQNPILQHPNLPNWFKSALFNELYFLSDGGTVWFDFDKNWSGQEKQLSEYTSNLLKEYGRFGYLESWEYRMYNTYDVHFYASFALAELFPKLEHVLQAEMSDNIHNSEEKLIKYHMEGDIAPQKTICRVPHDLGNPACEPWLLTNAYVMHNTALWKDLNLKYVLTSYRDYFCMLKKDKTFLEFTWPSVKALIEEGLANWDRDGDGMIENFGLADQTYDAWRMVGVSAYCGSLWLAALKVATEMAKDIKDTVAFEKYSKILEAAKKVFEEKLWNGKYYNFDESNISRKTVMADQLCGYWYLQSINPELAKDLLPPEHVQSSLSYIYEYNVMKFGNGRLGVVNGMRPDGKVDRAYIQADEIWTGISYAIGAFFIQQGNPQKGFDVAWGIYDTCFNRSGLQYQTPEALYRKKYYRAIGYMRPLSIWSMYAALRKNYKLLENDHSTLAGIRVTDPIIKDISNFSASEDLSSSSEILNIPITLELVNPDTNVQNVPSLSCDA</sequence>
<evidence type="ECO:0000313" key="2">
    <source>
        <dbReference type="WBParaSite" id="PS1159_v2.g17847.t1"/>
    </source>
</evidence>
<name>A0AC35FIF6_9BILA</name>
<protein>
    <submittedName>
        <fullName evidence="2">Non-lysosomal glucosylceramidase</fullName>
    </submittedName>
</protein>
<accession>A0AC35FIF6</accession>
<organism evidence="1 2">
    <name type="scientific">Panagrolaimus sp. PS1159</name>
    <dbReference type="NCBI Taxonomy" id="55785"/>
    <lineage>
        <taxon>Eukaryota</taxon>
        <taxon>Metazoa</taxon>
        <taxon>Ecdysozoa</taxon>
        <taxon>Nematoda</taxon>
        <taxon>Chromadorea</taxon>
        <taxon>Rhabditida</taxon>
        <taxon>Tylenchina</taxon>
        <taxon>Panagrolaimomorpha</taxon>
        <taxon>Panagrolaimoidea</taxon>
        <taxon>Panagrolaimidae</taxon>
        <taxon>Panagrolaimus</taxon>
    </lineage>
</organism>
<evidence type="ECO:0000313" key="1">
    <source>
        <dbReference type="Proteomes" id="UP000887580"/>
    </source>
</evidence>